<dbReference type="EMBL" id="UGJE01000002">
    <property type="protein sequence ID" value="STQ85838.1"/>
    <property type="molecule type" value="Genomic_DNA"/>
</dbReference>
<dbReference type="RefSeq" id="WP_034556761.1">
    <property type="nucleotide sequence ID" value="NZ_FZML01000006.1"/>
</dbReference>
<dbReference type="GO" id="GO:0004812">
    <property type="term" value="F:aminoacyl-tRNA ligase activity"/>
    <property type="evidence" value="ECO:0007669"/>
    <property type="project" value="UniProtKB-KW"/>
</dbReference>
<keyword evidence="4" id="KW-1185">Reference proteome</keyword>
<dbReference type="EMBL" id="JRPD02000008">
    <property type="protein sequence ID" value="TLE00335.1"/>
    <property type="molecule type" value="Genomic_DNA"/>
</dbReference>
<dbReference type="Proteomes" id="UP000029922">
    <property type="component" value="Unassembled WGS sequence"/>
</dbReference>
<organism evidence="1 4">
    <name type="scientific">Helicobacter muridarum</name>
    <dbReference type="NCBI Taxonomy" id="216"/>
    <lineage>
        <taxon>Bacteria</taxon>
        <taxon>Pseudomonadati</taxon>
        <taxon>Campylobacterota</taxon>
        <taxon>Epsilonproteobacteria</taxon>
        <taxon>Campylobacterales</taxon>
        <taxon>Helicobacteraceae</taxon>
        <taxon>Helicobacter</taxon>
    </lineage>
</organism>
<dbReference type="Proteomes" id="UP000255139">
    <property type="component" value="Unassembled WGS sequence"/>
</dbReference>
<gene>
    <name evidence="2" type="ORF">LS73_004955</name>
    <name evidence="1" type="ORF">NCTC12714_00626</name>
</gene>
<keyword evidence="1" id="KW-0436">Ligase</keyword>
<reference evidence="2 3" key="1">
    <citation type="journal article" date="2014" name="Genome Announc.">
        <title>Draft genome sequences of eight enterohepatic helicobacter species isolated from both laboratory and wild rodents.</title>
        <authorList>
            <person name="Sheh A."/>
            <person name="Shen Z."/>
            <person name="Fox J.G."/>
        </authorList>
    </citation>
    <scope>NUCLEOTIDE SEQUENCE [LARGE SCALE GENOMIC DNA]</scope>
    <source>
        <strain evidence="2 3">ST1</strain>
    </source>
</reference>
<evidence type="ECO:0000313" key="1">
    <source>
        <dbReference type="EMBL" id="STQ85838.1"/>
    </source>
</evidence>
<dbReference type="OrthoDB" id="356878at2"/>
<protein>
    <submittedName>
        <fullName evidence="1">Valyl-tRNA synthetase</fullName>
    </submittedName>
</protein>
<evidence type="ECO:0000313" key="4">
    <source>
        <dbReference type="Proteomes" id="UP000255139"/>
    </source>
</evidence>
<accession>A0A099TY23</accession>
<dbReference type="AlphaFoldDB" id="A0A099TY23"/>
<name>A0A099TY23_9HELI</name>
<dbReference type="STRING" id="216.LS73_00825"/>
<sequence length="275" mass="31211">MQREFLGFGVIGNFANHLEQAGEANDFKDIKSEEGAPKGIFPFYIPEDDSFLGRYCVDNQKIILPNDNMLNVQAEPEIALECDVTYDLEGKIISLLPKFFMAFNDTSVRNDTSAIKISQKKNFSDGSKGYGYKIPVDKFENGGICDNYSLTSFLIFEGKTHQYGDNIKIVNYSYFYKKLIDWTVDKLNTQTDHTVLEDLREIIKRSNQPSKILISIGATSYTSLAETRFLKEGDEVCVIAYDHNKYNNKQMQSFIEQGVTGLKDCSIIRQMVVNG</sequence>
<proteinExistence type="predicted"/>
<dbReference type="Pfam" id="PF18985">
    <property type="entry name" value="DUF5718"/>
    <property type="match status" value="1"/>
</dbReference>
<reference evidence="1 4" key="2">
    <citation type="submission" date="2018-06" db="EMBL/GenBank/DDBJ databases">
        <authorList>
            <consortium name="Pathogen Informatics"/>
            <person name="Doyle S."/>
        </authorList>
    </citation>
    <scope>NUCLEOTIDE SEQUENCE [LARGE SCALE GENOMIC DNA]</scope>
    <source>
        <strain evidence="1 4">NCTC12714</strain>
    </source>
</reference>
<keyword evidence="1" id="KW-0030">Aminoacyl-tRNA synthetase</keyword>
<dbReference type="InterPro" id="IPR043776">
    <property type="entry name" value="DUF5718"/>
</dbReference>
<evidence type="ECO:0000313" key="2">
    <source>
        <dbReference type="EMBL" id="TLE00335.1"/>
    </source>
</evidence>
<evidence type="ECO:0000313" key="3">
    <source>
        <dbReference type="Proteomes" id="UP000029922"/>
    </source>
</evidence>